<evidence type="ECO:0000313" key="9">
    <source>
        <dbReference type="RefSeq" id="XP_030535022.1"/>
    </source>
</evidence>
<organism evidence="8 9">
    <name type="scientific">Rhodamnia argentea</name>
    <dbReference type="NCBI Taxonomy" id="178133"/>
    <lineage>
        <taxon>Eukaryota</taxon>
        <taxon>Viridiplantae</taxon>
        <taxon>Streptophyta</taxon>
        <taxon>Embryophyta</taxon>
        <taxon>Tracheophyta</taxon>
        <taxon>Spermatophyta</taxon>
        <taxon>Magnoliopsida</taxon>
        <taxon>eudicotyledons</taxon>
        <taxon>Gunneridae</taxon>
        <taxon>Pentapetalae</taxon>
        <taxon>rosids</taxon>
        <taxon>malvids</taxon>
        <taxon>Myrtales</taxon>
        <taxon>Myrtaceae</taxon>
        <taxon>Myrtoideae</taxon>
        <taxon>Myrteae</taxon>
        <taxon>Australasian group</taxon>
        <taxon>Rhodamnia</taxon>
    </lineage>
</organism>
<dbReference type="Pfam" id="PF00195">
    <property type="entry name" value="Chal_sti_synt_N"/>
    <property type="match status" value="1"/>
</dbReference>
<dbReference type="RefSeq" id="XP_030535022.1">
    <property type="nucleotide sequence ID" value="XM_030679162.2"/>
</dbReference>
<dbReference type="Proteomes" id="UP000827889">
    <property type="component" value="Chromosome 11"/>
</dbReference>
<keyword evidence="2 5" id="KW-0808">Transferase</keyword>
<dbReference type="Gene3D" id="3.40.47.10">
    <property type="match status" value="2"/>
</dbReference>
<protein>
    <submittedName>
        <fullName evidence="9">Chalcone synthase-like</fullName>
    </submittedName>
</protein>
<evidence type="ECO:0000256" key="2">
    <source>
        <dbReference type="ARBA" id="ARBA00022679"/>
    </source>
</evidence>
<dbReference type="GO" id="GO:0005783">
    <property type="term" value="C:endoplasmic reticulum"/>
    <property type="evidence" value="ECO:0007669"/>
    <property type="project" value="UniProtKB-ARBA"/>
</dbReference>
<dbReference type="OrthoDB" id="1500228at2759"/>
<proteinExistence type="inferred from homology"/>
<keyword evidence="8" id="KW-1185">Reference proteome</keyword>
<sequence length="396" mass="42502">MGSSDCKVPAAILAIGTANPSNCIFQDDYPDFLFGVTNSEHLTDLKERFTRLCKKSSIKKRYFLLTEDILKQNPGMTSSGAASLNQRQDLATDMHPKLGFEAAIKAIGEWGESKSAISHLIFCSMSGVDMPGADAKLAKLLDLPPSINRLMLYNLGCQGSGTVLRIAKDIAENNPRARILAVWVESTCLLFQPPRGEDRVELLNSAILGDGAAAMIIGVAPPGTTGERPLFQIISASQTLIPGTGGAIGGQYREHGITVCLAREVPRLICSTLEACLVKAFSSATEGGVVSDWNSIFWVVHPGGWKVLDEVEETLGLTKERTRAARHVLEEYGNMMSATVPFILNEMRKRSTEAGKATTGDGLEFGVLLGFGPGITIETVVLHSTSSESTSRQNGS</sequence>
<gene>
    <name evidence="9" type="primary">LOC115744072</name>
</gene>
<dbReference type="CDD" id="cd00831">
    <property type="entry name" value="CHS_like"/>
    <property type="match status" value="1"/>
</dbReference>
<dbReference type="Pfam" id="PF02797">
    <property type="entry name" value="Chal_sti_synt_C"/>
    <property type="match status" value="1"/>
</dbReference>
<dbReference type="PIRSF" id="PIRSF000451">
    <property type="entry name" value="PKS_III"/>
    <property type="match status" value="1"/>
</dbReference>
<dbReference type="InterPro" id="IPR011141">
    <property type="entry name" value="Polyketide_synthase_type-III"/>
</dbReference>
<dbReference type="FunFam" id="3.40.47.10:FF:000025">
    <property type="entry name" value="Chalcone synthase 2"/>
    <property type="match status" value="1"/>
</dbReference>
<dbReference type="GO" id="GO:0030639">
    <property type="term" value="P:polyketide biosynthetic process"/>
    <property type="evidence" value="ECO:0007669"/>
    <property type="project" value="TreeGrafter"/>
</dbReference>
<evidence type="ECO:0000256" key="4">
    <source>
        <dbReference type="PIRSR" id="PIRSR000451-1"/>
    </source>
</evidence>
<dbReference type="GO" id="GO:0016747">
    <property type="term" value="F:acyltransferase activity, transferring groups other than amino-acyl groups"/>
    <property type="evidence" value="ECO:0007669"/>
    <property type="project" value="InterPro"/>
</dbReference>
<dbReference type="PANTHER" id="PTHR11877">
    <property type="entry name" value="HYDROXYMETHYLGLUTARYL-COA SYNTHASE"/>
    <property type="match status" value="1"/>
</dbReference>
<dbReference type="GeneID" id="115744072"/>
<evidence type="ECO:0000259" key="6">
    <source>
        <dbReference type="Pfam" id="PF00195"/>
    </source>
</evidence>
<dbReference type="FunFam" id="3.40.47.10:FF:000014">
    <property type="entry name" value="Chalcone synthase 1"/>
    <property type="match status" value="1"/>
</dbReference>
<dbReference type="SUPFAM" id="SSF53901">
    <property type="entry name" value="Thiolase-like"/>
    <property type="match status" value="2"/>
</dbReference>
<feature type="domain" description="Chalcone/stilbene synthase N-terminal" evidence="6">
    <location>
        <begin position="7"/>
        <end position="221"/>
    </location>
</feature>
<dbReference type="PANTHER" id="PTHR11877:SF14">
    <property type="entry name" value="CHALCONE SYNTHASE"/>
    <property type="match status" value="1"/>
</dbReference>
<feature type="active site" description="Acyl-thioester intermediate" evidence="4">
    <location>
        <position position="157"/>
    </location>
</feature>
<dbReference type="KEGG" id="rarg:115744072"/>
<comment type="similarity">
    <text evidence="1 5">Belongs to the thiolase-like superfamily. Chalcone/stilbene synthases family.</text>
</comment>
<evidence type="ECO:0000256" key="1">
    <source>
        <dbReference type="ARBA" id="ARBA00005531"/>
    </source>
</evidence>
<dbReference type="AlphaFoldDB" id="A0A8B8PKW5"/>
<evidence type="ECO:0000256" key="3">
    <source>
        <dbReference type="ARBA" id="ARBA00023315"/>
    </source>
</evidence>
<evidence type="ECO:0000256" key="5">
    <source>
        <dbReference type="RuleBase" id="RU003633"/>
    </source>
</evidence>
<accession>A0A8B8PKW5</accession>
<dbReference type="InterPro" id="IPR016039">
    <property type="entry name" value="Thiolase-like"/>
</dbReference>
<name>A0A8B8PKW5_9MYRT</name>
<feature type="domain" description="Chalcone/stilbene synthase C-terminal" evidence="7">
    <location>
        <begin position="232"/>
        <end position="385"/>
    </location>
</feature>
<dbReference type="InterPro" id="IPR012328">
    <property type="entry name" value="Chalcone/stilbene_synt_C"/>
</dbReference>
<keyword evidence="3 5" id="KW-0012">Acyltransferase</keyword>
<dbReference type="InterPro" id="IPR001099">
    <property type="entry name" value="Chalcone/stilbene_synt_N"/>
</dbReference>
<evidence type="ECO:0000313" key="8">
    <source>
        <dbReference type="Proteomes" id="UP000827889"/>
    </source>
</evidence>
<evidence type="ECO:0000259" key="7">
    <source>
        <dbReference type="Pfam" id="PF02797"/>
    </source>
</evidence>
<reference evidence="9" key="1">
    <citation type="submission" date="2025-08" db="UniProtKB">
        <authorList>
            <consortium name="RefSeq"/>
        </authorList>
    </citation>
    <scope>IDENTIFICATION</scope>
    <source>
        <tissue evidence="9">Leaf</tissue>
    </source>
</reference>